<dbReference type="AlphaFoldDB" id="A0A0R2RKY3"/>
<feature type="domain" description="Polymerase/histidinol phosphatase N-terminal" evidence="1">
    <location>
        <begin position="5"/>
        <end position="78"/>
    </location>
</feature>
<dbReference type="InterPro" id="IPR004013">
    <property type="entry name" value="PHP_dom"/>
</dbReference>
<dbReference type="Gene3D" id="3.20.20.140">
    <property type="entry name" value="Metal-dependent hydrolases"/>
    <property type="match status" value="1"/>
</dbReference>
<evidence type="ECO:0000313" key="3">
    <source>
        <dbReference type="Proteomes" id="UP000051269"/>
    </source>
</evidence>
<dbReference type="InterPro" id="IPR052018">
    <property type="entry name" value="PHP_domain"/>
</dbReference>
<protein>
    <submittedName>
        <fullName evidence="2">Metal-dependent phosphoesterase</fullName>
    </submittedName>
</protein>
<dbReference type="SUPFAM" id="SSF89550">
    <property type="entry name" value="PHP domain-like"/>
    <property type="match status" value="1"/>
</dbReference>
<evidence type="ECO:0000313" key="2">
    <source>
        <dbReference type="EMBL" id="KRO63121.1"/>
    </source>
</evidence>
<dbReference type="CDD" id="cd07432">
    <property type="entry name" value="PHP_HisPPase"/>
    <property type="match status" value="1"/>
</dbReference>
<dbReference type="InterPro" id="IPR003141">
    <property type="entry name" value="Pol/His_phosphatase_N"/>
</dbReference>
<dbReference type="GO" id="GO:0004534">
    <property type="term" value="F:5'-3' RNA exonuclease activity"/>
    <property type="evidence" value="ECO:0007669"/>
    <property type="project" value="TreeGrafter"/>
</dbReference>
<dbReference type="EMBL" id="LIBO01000007">
    <property type="protein sequence ID" value="KRO63121.1"/>
    <property type="molecule type" value="Genomic_DNA"/>
</dbReference>
<dbReference type="Proteomes" id="UP000051269">
    <property type="component" value="Unassembled WGS sequence"/>
</dbReference>
<accession>A0A0R2RKY3</accession>
<sequence>MKYRIDLHCHSRFSSDGVSEPEEMVAAAKERGLHGFAITDHNTCACVDYFLSIGLMREDGQPVNGFLILPGQEITTAAGHLLALGVRLPDLKGITPAEAMKLVHSAGGLAVPPHPYDNFRAGIRESILNELPLEAIEVFNAAVTFKRANQRSFEYAQARKLAMTAGSDAHHVEAIGTACTVLEMEELTAANTLAAIRKGATALEQKYMSRTQALRKTWSNVFRLRSKKKPALPPRSPL</sequence>
<evidence type="ECO:0000259" key="1">
    <source>
        <dbReference type="SMART" id="SM00481"/>
    </source>
</evidence>
<dbReference type="SMART" id="SM00481">
    <property type="entry name" value="POLIIIAc"/>
    <property type="match status" value="1"/>
</dbReference>
<reference evidence="2 3" key="1">
    <citation type="submission" date="2015-10" db="EMBL/GenBank/DDBJ databases">
        <title>Metagenome-Assembled Genomes uncover a global brackish microbiome.</title>
        <authorList>
            <person name="Hugerth L.W."/>
            <person name="Larsson J."/>
            <person name="Alneberg J."/>
            <person name="Lindh M.V."/>
            <person name="Legrand C."/>
            <person name="Pinhassi J."/>
            <person name="Andersson A.F."/>
        </authorList>
    </citation>
    <scope>NUCLEOTIDE SEQUENCE [LARGE SCALE GENOMIC DNA]</scope>
    <source>
        <strain evidence="2">BACL18 MAG-120507-bin52</strain>
    </source>
</reference>
<dbReference type="Pfam" id="PF02811">
    <property type="entry name" value="PHP"/>
    <property type="match status" value="1"/>
</dbReference>
<dbReference type="InterPro" id="IPR016195">
    <property type="entry name" value="Pol/histidinol_Pase-like"/>
</dbReference>
<dbReference type="GO" id="GO:0035312">
    <property type="term" value="F:5'-3' DNA exonuclease activity"/>
    <property type="evidence" value="ECO:0007669"/>
    <property type="project" value="TreeGrafter"/>
</dbReference>
<comment type="caution">
    <text evidence="2">The sequence shown here is derived from an EMBL/GenBank/DDBJ whole genome shotgun (WGS) entry which is preliminary data.</text>
</comment>
<dbReference type="NCBIfam" id="NF038032">
    <property type="entry name" value="CehA_McbA_metalo"/>
    <property type="match status" value="1"/>
</dbReference>
<gene>
    <name evidence="2" type="ORF">ABR82_01540</name>
</gene>
<name>A0A0R2RKY3_9BACT</name>
<dbReference type="PANTHER" id="PTHR42924:SF3">
    <property type="entry name" value="POLYMERASE_HISTIDINOL PHOSPHATASE N-TERMINAL DOMAIN-CONTAINING PROTEIN"/>
    <property type="match status" value="1"/>
</dbReference>
<organism evidence="2 3">
    <name type="scientific">Verrucomicrobia subdivision 6 bacterium BACL9 MAG-120507-bin52</name>
    <dbReference type="NCBI Taxonomy" id="1655590"/>
    <lineage>
        <taxon>Bacteria</taxon>
        <taxon>Pseudomonadati</taxon>
        <taxon>Verrucomicrobiota</taxon>
        <taxon>Verrucomicrobiia</taxon>
        <taxon>Verrucomicrobiales</taxon>
        <taxon>Verrucomicrobia subdivision 6</taxon>
    </lineage>
</organism>
<proteinExistence type="predicted"/>
<dbReference type="Pfam" id="PF13263">
    <property type="entry name" value="PHP_C"/>
    <property type="match status" value="1"/>
</dbReference>
<dbReference type="PANTHER" id="PTHR42924">
    <property type="entry name" value="EXONUCLEASE"/>
    <property type="match status" value="1"/>
</dbReference>